<proteinExistence type="inferred from homology"/>
<comment type="cofactor">
    <cofactor evidence="1">
        <name>a divalent metal cation</name>
        <dbReference type="ChEBI" id="CHEBI:60240"/>
    </cofactor>
</comment>
<dbReference type="Gene3D" id="3.60.21.10">
    <property type="match status" value="1"/>
</dbReference>
<accession>A0A7C3YMQ0</accession>
<dbReference type="NCBIfam" id="TIGR00040">
    <property type="entry name" value="yfcE"/>
    <property type="match status" value="1"/>
</dbReference>
<dbReference type="PANTHER" id="PTHR11124">
    <property type="entry name" value="VACUOLAR SORTING PROTEIN VPS29"/>
    <property type="match status" value="1"/>
</dbReference>
<name>A0A7C3YMQ0_9EURY</name>
<reference evidence="3" key="1">
    <citation type="journal article" date="2020" name="mSystems">
        <title>Genome- and Community-Level Interaction Insights into Carbon Utilization and Element Cycling Functions of Hydrothermarchaeota in Hydrothermal Sediment.</title>
        <authorList>
            <person name="Zhou Z."/>
            <person name="Liu Y."/>
            <person name="Xu W."/>
            <person name="Pan J."/>
            <person name="Luo Z.H."/>
            <person name="Li M."/>
        </authorList>
    </citation>
    <scope>NUCLEOTIDE SEQUENCE [LARGE SCALE GENOMIC DNA]</scope>
    <source>
        <strain evidence="4">SpSt-10</strain>
        <strain evidence="3">SpSt-97</strain>
    </source>
</reference>
<protein>
    <recommendedName>
        <fullName evidence="1">Phosphoesterase</fullName>
        <ecNumber evidence="1">3.1.4.-</ecNumber>
    </recommendedName>
</protein>
<dbReference type="AlphaFoldDB" id="A0A7C3YMQ0"/>
<dbReference type="EC" id="3.1.4.-" evidence="1"/>
<evidence type="ECO:0000259" key="2">
    <source>
        <dbReference type="Pfam" id="PF12850"/>
    </source>
</evidence>
<dbReference type="GO" id="GO:0046872">
    <property type="term" value="F:metal ion binding"/>
    <property type="evidence" value="ECO:0007669"/>
    <property type="project" value="UniProtKB-KW"/>
</dbReference>
<dbReference type="EMBL" id="DTPI01000006">
    <property type="protein sequence ID" value="HGE65646.1"/>
    <property type="molecule type" value="Genomic_DNA"/>
</dbReference>
<evidence type="ECO:0000313" key="3">
    <source>
        <dbReference type="EMBL" id="HGE65646.1"/>
    </source>
</evidence>
<feature type="domain" description="Calcineurin-like phosphoesterase" evidence="2">
    <location>
        <begin position="1"/>
        <end position="148"/>
    </location>
</feature>
<evidence type="ECO:0000256" key="1">
    <source>
        <dbReference type="RuleBase" id="RU362039"/>
    </source>
</evidence>
<sequence length="171" mass="19369">MRIVATGDTHVTKLLELPTRLIELMDEADLVIHTGDFVSNELLEEIEKRYNLLAVYGNSDDEKVKRKLKQTEKIRVNDVWIGVVHRGNYLNNFDDLGYKAKELGVNLLIFGHIHRFVLENFGDVIVLSPGSPTKPRQSVASCAIIDVKGSKVEVKFEIIDDIYCGMDVELK</sequence>
<dbReference type="SUPFAM" id="SSF56300">
    <property type="entry name" value="Metallo-dependent phosphatases"/>
    <property type="match status" value="1"/>
</dbReference>
<comment type="similarity">
    <text evidence="1">Belongs to the metallophosphoesterase superfamily. YfcE family.</text>
</comment>
<dbReference type="InterPro" id="IPR024654">
    <property type="entry name" value="Calcineurin-like_PHP_lpxH"/>
</dbReference>
<dbReference type="GO" id="GO:0016787">
    <property type="term" value="F:hydrolase activity"/>
    <property type="evidence" value="ECO:0007669"/>
    <property type="project" value="UniProtKB-UniRule"/>
</dbReference>
<dbReference type="EMBL" id="DRUC01000116">
    <property type="protein sequence ID" value="HHF48959.1"/>
    <property type="molecule type" value="Genomic_DNA"/>
</dbReference>
<gene>
    <name evidence="4" type="ORF">ENL48_07625</name>
    <name evidence="3" type="ORF">ENX77_00675</name>
</gene>
<dbReference type="Pfam" id="PF12850">
    <property type="entry name" value="Metallophos_2"/>
    <property type="match status" value="1"/>
</dbReference>
<comment type="caution">
    <text evidence="3">The sequence shown here is derived from an EMBL/GenBank/DDBJ whole genome shotgun (WGS) entry which is preliminary data.</text>
</comment>
<evidence type="ECO:0000313" key="4">
    <source>
        <dbReference type="EMBL" id="HHF48959.1"/>
    </source>
</evidence>
<keyword evidence="1" id="KW-0479">Metal-binding</keyword>
<organism evidence="3">
    <name type="scientific">Geoglobus ahangari</name>
    <dbReference type="NCBI Taxonomy" id="113653"/>
    <lineage>
        <taxon>Archaea</taxon>
        <taxon>Methanobacteriati</taxon>
        <taxon>Methanobacteriota</taxon>
        <taxon>Archaeoglobi</taxon>
        <taxon>Archaeoglobales</taxon>
        <taxon>Archaeoglobaceae</taxon>
        <taxon>Geoglobus</taxon>
    </lineage>
</organism>
<dbReference type="InterPro" id="IPR029052">
    <property type="entry name" value="Metallo-depent_PP-like"/>
</dbReference>
<dbReference type="InterPro" id="IPR000979">
    <property type="entry name" value="Phosphodiesterase_MJ0936/Vps29"/>
</dbReference>